<keyword evidence="3" id="KW-1185">Reference proteome</keyword>
<feature type="transmembrane region" description="Helical" evidence="1">
    <location>
        <begin position="43"/>
        <end position="61"/>
    </location>
</feature>
<comment type="caution">
    <text evidence="2">The sequence shown here is derived from an EMBL/GenBank/DDBJ whole genome shotgun (WGS) entry which is preliminary data.</text>
</comment>
<evidence type="ECO:0000313" key="3">
    <source>
        <dbReference type="Proteomes" id="UP000276133"/>
    </source>
</evidence>
<accession>A0A3M7SA97</accession>
<organism evidence="2 3">
    <name type="scientific">Brachionus plicatilis</name>
    <name type="common">Marine rotifer</name>
    <name type="synonym">Brachionus muelleri</name>
    <dbReference type="NCBI Taxonomy" id="10195"/>
    <lineage>
        <taxon>Eukaryota</taxon>
        <taxon>Metazoa</taxon>
        <taxon>Spiralia</taxon>
        <taxon>Gnathifera</taxon>
        <taxon>Rotifera</taxon>
        <taxon>Eurotatoria</taxon>
        <taxon>Monogononta</taxon>
        <taxon>Pseudotrocha</taxon>
        <taxon>Ploima</taxon>
        <taxon>Brachionidae</taxon>
        <taxon>Brachionus</taxon>
    </lineage>
</organism>
<dbReference type="AlphaFoldDB" id="A0A3M7SA97"/>
<dbReference type="EMBL" id="REGN01001777">
    <property type="protein sequence ID" value="RNA32639.1"/>
    <property type="molecule type" value="Genomic_DNA"/>
</dbReference>
<name>A0A3M7SA97_BRAPC</name>
<sequence>MQNTRQILGFLNLLKSFILVEFVHCTIKFSIDISKFIINADNLVLSIILINISINFIRFIQKCQLTPSVLRDLYSKSVKLTPRSFDLILPFCDLINEKSFNLLIHMYLDLGEIGKLQTMKPKNRLKQSGFRKQRQTADNLFFSSKNC</sequence>
<keyword evidence="1" id="KW-0472">Membrane</keyword>
<proteinExistence type="predicted"/>
<keyword evidence="1" id="KW-0812">Transmembrane</keyword>
<dbReference type="Proteomes" id="UP000276133">
    <property type="component" value="Unassembled WGS sequence"/>
</dbReference>
<reference evidence="2 3" key="1">
    <citation type="journal article" date="2018" name="Sci. Rep.">
        <title>Genomic signatures of local adaptation to the degree of environmental predictability in rotifers.</title>
        <authorList>
            <person name="Franch-Gras L."/>
            <person name="Hahn C."/>
            <person name="Garcia-Roger E.M."/>
            <person name="Carmona M.J."/>
            <person name="Serra M."/>
            <person name="Gomez A."/>
        </authorList>
    </citation>
    <scope>NUCLEOTIDE SEQUENCE [LARGE SCALE GENOMIC DNA]</scope>
    <source>
        <strain evidence="2">HYR1</strain>
    </source>
</reference>
<gene>
    <name evidence="2" type="ORF">BpHYR1_053016</name>
</gene>
<protein>
    <submittedName>
        <fullName evidence="2">Uncharacterized protein</fullName>
    </submittedName>
</protein>
<feature type="transmembrane region" description="Helical" evidence="1">
    <location>
        <begin position="7"/>
        <end position="31"/>
    </location>
</feature>
<evidence type="ECO:0000313" key="2">
    <source>
        <dbReference type="EMBL" id="RNA32639.1"/>
    </source>
</evidence>
<keyword evidence="1" id="KW-1133">Transmembrane helix</keyword>
<evidence type="ECO:0000256" key="1">
    <source>
        <dbReference type="SAM" id="Phobius"/>
    </source>
</evidence>